<keyword evidence="2" id="KW-1185">Reference proteome</keyword>
<evidence type="ECO:0000313" key="1">
    <source>
        <dbReference type="EMBL" id="KFM77299.1"/>
    </source>
</evidence>
<proteinExistence type="predicted"/>
<dbReference type="AlphaFoldDB" id="A0A087UIW0"/>
<feature type="non-terminal residue" evidence="1">
    <location>
        <position position="57"/>
    </location>
</feature>
<organism evidence="1 2">
    <name type="scientific">Stegodyphus mimosarum</name>
    <name type="common">African social velvet spider</name>
    <dbReference type="NCBI Taxonomy" id="407821"/>
    <lineage>
        <taxon>Eukaryota</taxon>
        <taxon>Metazoa</taxon>
        <taxon>Ecdysozoa</taxon>
        <taxon>Arthropoda</taxon>
        <taxon>Chelicerata</taxon>
        <taxon>Arachnida</taxon>
        <taxon>Araneae</taxon>
        <taxon>Araneomorphae</taxon>
        <taxon>Entelegynae</taxon>
        <taxon>Eresoidea</taxon>
        <taxon>Eresidae</taxon>
        <taxon>Stegodyphus</taxon>
    </lineage>
</organism>
<sequence length="57" mass="6664">MYQKQISEFSTNTRASFSTLTAKDIDFFRTFLEPSSIIMQPDDLLLYNIDWLKSHTG</sequence>
<dbReference type="OrthoDB" id="5332616at2759"/>
<name>A0A087UIW0_STEMI</name>
<dbReference type="Proteomes" id="UP000054359">
    <property type="component" value="Unassembled WGS sequence"/>
</dbReference>
<reference evidence="1 2" key="1">
    <citation type="submission" date="2013-11" db="EMBL/GenBank/DDBJ databases">
        <title>Genome sequencing of Stegodyphus mimosarum.</title>
        <authorList>
            <person name="Bechsgaard J."/>
        </authorList>
    </citation>
    <scope>NUCLEOTIDE SEQUENCE [LARGE SCALE GENOMIC DNA]</scope>
</reference>
<protein>
    <submittedName>
        <fullName evidence="1">Uncharacterized protein</fullName>
    </submittedName>
</protein>
<dbReference type="EMBL" id="KK119999">
    <property type="protein sequence ID" value="KFM77299.1"/>
    <property type="molecule type" value="Genomic_DNA"/>
</dbReference>
<gene>
    <name evidence="1" type="ORF">X975_04325</name>
</gene>
<accession>A0A087UIW0</accession>
<evidence type="ECO:0000313" key="2">
    <source>
        <dbReference type="Proteomes" id="UP000054359"/>
    </source>
</evidence>